<dbReference type="Pfam" id="PF04321">
    <property type="entry name" value="RmlD_sub_bind"/>
    <property type="match status" value="1"/>
</dbReference>
<dbReference type="AlphaFoldDB" id="A0A921MUG1"/>
<dbReference type="InterPro" id="IPR036291">
    <property type="entry name" value="NAD(P)-bd_dom_sf"/>
</dbReference>
<name>A0A921MUG1_9MICO</name>
<dbReference type="SUPFAM" id="SSF51735">
    <property type="entry name" value="NAD(P)-binding Rossmann-fold domains"/>
    <property type="match status" value="1"/>
</dbReference>
<evidence type="ECO:0000313" key="4">
    <source>
        <dbReference type="Proteomes" id="UP000742460"/>
    </source>
</evidence>
<evidence type="ECO:0000313" key="3">
    <source>
        <dbReference type="EMBL" id="HJG90580.1"/>
    </source>
</evidence>
<organism evidence="3 4">
    <name type="scientific">Brachybacterium massiliense</name>
    <dbReference type="NCBI Taxonomy" id="1755098"/>
    <lineage>
        <taxon>Bacteria</taxon>
        <taxon>Bacillati</taxon>
        <taxon>Actinomycetota</taxon>
        <taxon>Actinomycetes</taxon>
        <taxon>Micrococcales</taxon>
        <taxon>Dermabacteraceae</taxon>
        <taxon>Brachybacterium</taxon>
    </lineage>
</organism>
<dbReference type="Proteomes" id="UP000742460">
    <property type="component" value="Unassembled WGS sequence"/>
</dbReference>
<reference evidence="3" key="1">
    <citation type="journal article" date="2021" name="PeerJ">
        <title>Extensive microbial diversity within the chicken gut microbiome revealed by metagenomics and culture.</title>
        <authorList>
            <person name="Gilroy R."/>
            <person name="Ravi A."/>
            <person name="Getino M."/>
            <person name="Pursley I."/>
            <person name="Horton D.L."/>
            <person name="Alikhan N.F."/>
            <person name="Baker D."/>
            <person name="Gharbi K."/>
            <person name="Hall N."/>
            <person name="Watson M."/>
            <person name="Adriaenssens E.M."/>
            <person name="Foster-Nyarko E."/>
            <person name="Jarju S."/>
            <person name="Secka A."/>
            <person name="Antonio M."/>
            <person name="Oren A."/>
            <person name="Chaudhuri R.R."/>
            <person name="La Ragione R."/>
            <person name="Hildebrand F."/>
            <person name="Pallen M.J."/>
        </authorList>
    </citation>
    <scope>NUCLEOTIDE SEQUENCE</scope>
    <source>
        <strain evidence="3">ChiGjej5B5-22894</strain>
    </source>
</reference>
<gene>
    <name evidence="3" type="ORF">K8V81_02530</name>
</gene>
<dbReference type="PANTHER" id="PTHR48079:SF6">
    <property type="entry name" value="NAD(P)-BINDING DOMAIN-CONTAINING PROTEIN-RELATED"/>
    <property type="match status" value="1"/>
</dbReference>
<feature type="domain" description="RmlD-like substrate binding" evidence="2">
    <location>
        <begin position="83"/>
        <end position="171"/>
    </location>
</feature>
<dbReference type="PANTHER" id="PTHR48079">
    <property type="entry name" value="PROTEIN YEEZ"/>
    <property type="match status" value="1"/>
</dbReference>
<feature type="region of interest" description="Disordered" evidence="1">
    <location>
        <begin position="109"/>
        <end position="131"/>
    </location>
</feature>
<dbReference type="InterPro" id="IPR029903">
    <property type="entry name" value="RmlD-like-bd"/>
</dbReference>
<dbReference type="GO" id="GO:0004029">
    <property type="term" value="F:aldehyde dehydrogenase (NAD+) activity"/>
    <property type="evidence" value="ECO:0007669"/>
    <property type="project" value="TreeGrafter"/>
</dbReference>
<dbReference type="InterPro" id="IPR051783">
    <property type="entry name" value="NAD(P)-dependent_oxidoreduct"/>
</dbReference>
<sequence length="272" mass="29556">MTGRIPPRTLWVGYGRVGARAGEELLARCGEVIALRRSTAHAHDGIRGVRADLSEAPAEALPESQAMVITLPPPQQGYRGVLENLAAALPRVPERTVFVSSTRVFDGDAEAADPAPLLTEQDPPSPRSERARALREGERIAEDLFGALVVRPAGIYGPGRDRLLRTVRERRPVQHRRRTNRIHEVDLARALVAMLEHPQPPPLLHAVDGAPARLGEVVTFLAARLGVDPPPAAAEDPGHGTRLSGALLRTVLSDLTHPDFRSGYAQMLQQQH</sequence>
<dbReference type="EMBL" id="DYUE01000068">
    <property type="protein sequence ID" value="HJG90580.1"/>
    <property type="molecule type" value="Genomic_DNA"/>
</dbReference>
<comment type="caution">
    <text evidence="3">The sequence shown here is derived from an EMBL/GenBank/DDBJ whole genome shotgun (WGS) entry which is preliminary data.</text>
</comment>
<proteinExistence type="predicted"/>
<dbReference type="Gene3D" id="3.40.50.720">
    <property type="entry name" value="NAD(P)-binding Rossmann-like Domain"/>
    <property type="match status" value="1"/>
</dbReference>
<evidence type="ECO:0000259" key="2">
    <source>
        <dbReference type="Pfam" id="PF04321"/>
    </source>
</evidence>
<reference evidence="3" key="2">
    <citation type="submission" date="2021-09" db="EMBL/GenBank/DDBJ databases">
        <authorList>
            <person name="Gilroy R."/>
        </authorList>
    </citation>
    <scope>NUCLEOTIDE SEQUENCE</scope>
    <source>
        <strain evidence="3">ChiGjej5B5-22894</strain>
    </source>
</reference>
<dbReference type="GO" id="GO:0005737">
    <property type="term" value="C:cytoplasm"/>
    <property type="evidence" value="ECO:0007669"/>
    <property type="project" value="TreeGrafter"/>
</dbReference>
<evidence type="ECO:0000256" key="1">
    <source>
        <dbReference type="SAM" id="MobiDB-lite"/>
    </source>
</evidence>
<protein>
    <submittedName>
        <fullName evidence="3">Sugar nucleotide-binding protein</fullName>
    </submittedName>
</protein>
<accession>A0A921MUG1</accession>